<dbReference type="GO" id="GO:0005975">
    <property type="term" value="P:carbohydrate metabolic process"/>
    <property type="evidence" value="ECO:0007669"/>
    <property type="project" value="InterPro"/>
</dbReference>
<dbReference type="KEGG" id="vde:111255585"/>
<accession>A0A7M7KXC8</accession>
<organism evidence="3 4">
    <name type="scientific">Varroa destructor</name>
    <name type="common">Honeybee mite</name>
    <dbReference type="NCBI Taxonomy" id="109461"/>
    <lineage>
        <taxon>Eukaryota</taxon>
        <taxon>Metazoa</taxon>
        <taxon>Ecdysozoa</taxon>
        <taxon>Arthropoda</taxon>
        <taxon>Chelicerata</taxon>
        <taxon>Arachnida</taxon>
        <taxon>Acari</taxon>
        <taxon>Parasitiformes</taxon>
        <taxon>Mesostigmata</taxon>
        <taxon>Gamasina</taxon>
        <taxon>Dermanyssoidea</taxon>
        <taxon>Varroidae</taxon>
        <taxon>Varroa</taxon>
    </lineage>
</organism>
<keyword evidence="4" id="KW-1185">Reference proteome</keyword>
<dbReference type="PANTHER" id="PTHR46673:SF1">
    <property type="entry name" value="4F2 CELL-SURFACE ANTIGEN HEAVY CHAIN"/>
    <property type="match status" value="1"/>
</dbReference>
<dbReference type="InterPro" id="IPR013780">
    <property type="entry name" value="Glyco_hydro_b"/>
</dbReference>
<sequence>MQEAKFTPVDSKMIIDRGNTNRASTVGLSKEEVIKFANDPFWVTLRCFLFVLFWIFWVAMLNGAIVIIVFTPKCCKPKELYWNPRIPTPLEQPFSLRTLPRQQGVFWTVSKYGYLGLCPWIRTMHLQSRGRLLIKPPVCSGYESSPIYTIRVDKFADSNSDGIGDLAGIISKLKYIQDDIFIKAIALEGLLDRNNPTEIKQNLGTLDDFIKLASYIKVIIKVSLAEVVSGSGKPRDLNTAVSYWLKAGVAGFILHEFNPDLAAHQDGFLQWHSVIANHSYAKKQRENAVVLLALSTQNFADLSDTYCRNAHMVLNYEMIRLTATFDSSELKPLLHELTEKNYTSCRNNFVLGTGEVIPLVERFKPRSRAEAMLIFNMLADATPIVYYGDEFGKKDTCGKPKSRELKQMLEPNTGKMDWDYLQPIQQTLFKLFQQLAKLRFQQTSIRRGATVVRNFDSSVLAMARIGQGNPGFLIVSNFRAQATSVNLLTSISAQIPLQGSVVLTSTNSKRSKGSWLNFDDLQLEGEETLVLQFVPK</sequence>
<keyword evidence="1" id="KW-1133">Transmembrane helix</keyword>
<feature type="transmembrane region" description="Helical" evidence="1">
    <location>
        <begin position="47"/>
        <end position="70"/>
    </location>
</feature>
<feature type="domain" description="Glycosyl hydrolase family 13 catalytic" evidence="2">
    <location>
        <begin position="149"/>
        <end position="439"/>
    </location>
</feature>
<dbReference type="GO" id="GO:0015823">
    <property type="term" value="P:phenylalanine transport"/>
    <property type="evidence" value="ECO:0007669"/>
    <property type="project" value="TreeGrafter"/>
</dbReference>
<evidence type="ECO:0000256" key="1">
    <source>
        <dbReference type="SAM" id="Phobius"/>
    </source>
</evidence>
<keyword evidence="1" id="KW-0472">Membrane</keyword>
<dbReference type="PANTHER" id="PTHR46673">
    <property type="entry name" value="4F2 CELL-SURFACE ANTIGEN HEAVY CHAIN"/>
    <property type="match status" value="1"/>
</dbReference>
<dbReference type="EnsemblMetazoa" id="XM_022817699">
    <property type="protein sequence ID" value="XP_022673434"/>
    <property type="gene ID" value="LOC111255585"/>
</dbReference>
<dbReference type="GeneID" id="111255585"/>
<proteinExistence type="predicted"/>
<dbReference type="Pfam" id="PF00128">
    <property type="entry name" value="Alpha-amylase"/>
    <property type="match status" value="1"/>
</dbReference>
<dbReference type="Gene3D" id="2.60.40.1180">
    <property type="entry name" value="Golgi alpha-mannosidase II"/>
    <property type="match status" value="1"/>
</dbReference>
<dbReference type="InterPro" id="IPR042280">
    <property type="entry name" value="SLC3A2"/>
</dbReference>
<dbReference type="InParanoid" id="A0A7M7KXC8"/>
<dbReference type="AlphaFoldDB" id="A0A7M7KXC8"/>
<dbReference type="GO" id="GO:1904273">
    <property type="term" value="P:L-alanine import across plasma membrane"/>
    <property type="evidence" value="ECO:0007669"/>
    <property type="project" value="TreeGrafter"/>
</dbReference>
<dbReference type="SMART" id="SM00642">
    <property type="entry name" value="Aamy"/>
    <property type="match status" value="1"/>
</dbReference>
<dbReference type="GO" id="GO:0015190">
    <property type="term" value="F:L-leucine transmembrane transporter activity"/>
    <property type="evidence" value="ECO:0007669"/>
    <property type="project" value="TreeGrafter"/>
</dbReference>
<dbReference type="InterPro" id="IPR006047">
    <property type="entry name" value="GH13_cat_dom"/>
</dbReference>
<keyword evidence="1" id="KW-0812">Transmembrane</keyword>
<evidence type="ECO:0000259" key="2">
    <source>
        <dbReference type="SMART" id="SM00642"/>
    </source>
</evidence>
<name>A0A7M7KXC8_VARDE</name>
<dbReference type="GO" id="GO:0015173">
    <property type="term" value="F:aromatic amino acid transmembrane transporter activity"/>
    <property type="evidence" value="ECO:0007669"/>
    <property type="project" value="TreeGrafter"/>
</dbReference>
<evidence type="ECO:0000313" key="4">
    <source>
        <dbReference type="Proteomes" id="UP000594260"/>
    </source>
</evidence>
<dbReference type="OMA" id="CELYHET"/>
<dbReference type="Proteomes" id="UP000594260">
    <property type="component" value="Unplaced"/>
</dbReference>
<dbReference type="GO" id="GO:0015180">
    <property type="term" value="F:L-alanine transmembrane transporter activity"/>
    <property type="evidence" value="ECO:0007669"/>
    <property type="project" value="TreeGrafter"/>
</dbReference>
<dbReference type="InterPro" id="IPR017853">
    <property type="entry name" value="GH"/>
</dbReference>
<dbReference type="Gene3D" id="3.20.20.80">
    <property type="entry name" value="Glycosidases"/>
    <property type="match status" value="1"/>
</dbReference>
<dbReference type="GO" id="GO:1903801">
    <property type="term" value="P:L-leucine import across plasma membrane"/>
    <property type="evidence" value="ECO:0007669"/>
    <property type="project" value="TreeGrafter"/>
</dbReference>
<dbReference type="SUPFAM" id="SSF51445">
    <property type="entry name" value="(Trans)glycosidases"/>
    <property type="match status" value="1"/>
</dbReference>
<reference evidence="3" key="1">
    <citation type="submission" date="2021-01" db="UniProtKB">
        <authorList>
            <consortium name="EnsemblMetazoa"/>
        </authorList>
    </citation>
    <scope>IDENTIFICATION</scope>
</reference>
<dbReference type="GO" id="GO:0016323">
    <property type="term" value="C:basolateral plasma membrane"/>
    <property type="evidence" value="ECO:0007669"/>
    <property type="project" value="TreeGrafter"/>
</dbReference>
<protein>
    <recommendedName>
        <fullName evidence="2">Glycosyl hydrolase family 13 catalytic domain-containing protein</fullName>
    </recommendedName>
</protein>
<dbReference type="RefSeq" id="XP_022673434.1">
    <property type="nucleotide sequence ID" value="XM_022817699.1"/>
</dbReference>
<dbReference type="GO" id="GO:0016324">
    <property type="term" value="C:apical plasma membrane"/>
    <property type="evidence" value="ECO:0007669"/>
    <property type="project" value="TreeGrafter"/>
</dbReference>
<dbReference type="FunCoup" id="A0A7M7KXC8">
    <property type="interactions" value="53"/>
</dbReference>
<dbReference type="OrthoDB" id="1740265at2759"/>
<dbReference type="Pfam" id="PF16028">
    <property type="entry name" value="SLC3A2_N"/>
    <property type="match status" value="1"/>
</dbReference>
<dbReference type="InterPro" id="IPR031984">
    <property type="entry name" value="SLC3A2_N"/>
</dbReference>
<evidence type="ECO:0000313" key="3">
    <source>
        <dbReference type="EnsemblMetazoa" id="XP_022673434"/>
    </source>
</evidence>